<sequence length="192" mass="22451">MKQEQEHEKSEKETPVTEETAEATVEQKPEETEDQELTQENNPAEAEIERLHAELQDLQNRYLRVQADFDNFRKRSRQEKEELSQYATMRLVQELLPVIDNFQLAMNAQTDDVDTLKKGIDMVWRQLQQILEKEGLFRMETVGQRFDPNVHEAVMQVEATEEFPSGTIVEELRSGYKLKEKVIRAAMVKVAQ</sequence>
<dbReference type="InterPro" id="IPR009012">
    <property type="entry name" value="GrpE_head"/>
</dbReference>
<evidence type="ECO:0000256" key="4">
    <source>
        <dbReference type="ARBA" id="ARBA00022490"/>
    </source>
</evidence>
<dbReference type="PANTHER" id="PTHR21237">
    <property type="entry name" value="GRPE PROTEIN"/>
    <property type="match status" value="1"/>
</dbReference>
<name>A0AAV4LHT3_9BACL</name>
<dbReference type="NCBIfam" id="NF010738">
    <property type="entry name" value="PRK14140.1"/>
    <property type="match status" value="1"/>
</dbReference>
<evidence type="ECO:0000256" key="9">
    <source>
        <dbReference type="ARBA" id="ARBA00076414"/>
    </source>
</evidence>
<dbReference type="Gene3D" id="3.90.20.20">
    <property type="match status" value="1"/>
</dbReference>
<keyword evidence="5 10" id="KW-0346">Stress response</keyword>
<dbReference type="SUPFAM" id="SSF58014">
    <property type="entry name" value="Coiled-coil domain of nucleotide exchange factor GrpE"/>
    <property type="match status" value="1"/>
</dbReference>
<feature type="region of interest" description="Disordered" evidence="13">
    <location>
        <begin position="1"/>
        <end position="46"/>
    </location>
</feature>
<dbReference type="InterPro" id="IPR000740">
    <property type="entry name" value="GrpE"/>
</dbReference>
<keyword evidence="15" id="KW-1185">Reference proteome</keyword>
<protein>
    <recommendedName>
        <fullName evidence="8 10">Protein GrpE</fullName>
    </recommendedName>
    <alternativeName>
        <fullName evidence="9 10">HSP-70 cofactor</fullName>
    </alternativeName>
</protein>
<keyword evidence="6 10" id="KW-0143">Chaperone</keyword>
<evidence type="ECO:0000256" key="12">
    <source>
        <dbReference type="RuleBase" id="RU004478"/>
    </source>
</evidence>
<accession>A0AAV4LHT3</accession>
<comment type="subunit">
    <text evidence="3 10">Homodimer.</text>
</comment>
<dbReference type="GO" id="GO:0051082">
    <property type="term" value="F:unfolded protein binding"/>
    <property type="evidence" value="ECO:0007669"/>
    <property type="project" value="TreeGrafter"/>
</dbReference>
<keyword evidence="4 10" id="KW-0963">Cytoplasm</keyword>
<dbReference type="AlphaFoldDB" id="A0AAV4LHT3"/>
<dbReference type="PANTHER" id="PTHR21237:SF23">
    <property type="entry name" value="GRPE PROTEIN HOMOLOG, MITOCHONDRIAL"/>
    <property type="match status" value="1"/>
</dbReference>
<dbReference type="SUPFAM" id="SSF51064">
    <property type="entry name" value="Head domain of nucleotide exchange factor GrpE"/>
    <property type="match status" value="1"/>
</dbReference>
<dbReference type="GO" id="GO:0005737">
    <property type="term" value="C:cytoplasm"/>
    <property type="evidence" value="ECO:0007669"/>
    <property type="project" value="UniProtKB-SubCell"/>
</dbReference>
<evidence type="ECO:0000256" key="13">
    <source>
        <dbReference type="SAM" id="MobiDB-lite"/>
    </source>
</evidence>
<dbReference type="GO" id="GO:0006457">
    <property type="term" value="P:protein folding"/>
    <property type="evidence" value="ECO:0007669"/>
    <property type="project" value="InterPro"/>
</dbReference>
<reference evidence="14" key="1">
    <citation type="journal article" date="2023" name="Int. J. Syst. Evol. Microbiol.">
        <title>Collibacillus ludicampi gen. nov., sp. nov., a new soil bacterium of the family Alicyclobacillaceae.</title>
        <authorList>
            <person name="Jojima T."/>
            <person name="Ioku Y."/>
            <person name="Fukuta Y."/>
            <person name="Shirasaka N."/>
            <person name="Matsumura Y."/>
            <person name="Mori M."/>
        </authorList>
    </citation>
    <scope>NUCLEOTIDE SEQUENCE</scope>
    <source>
        <strain evidence="14">TP075</strain>
    </source>
</reference>
<dbReference type="Proteomes" id="UP001057291">
    <property type="component" value="Unassembled WGS sequence"/>
</dbReference>
<gene>
    <name evidence="10" type="primary">grpE</name>
    <name evidence="14" type="ORF">DNHGIG_29040</name>
</gene>
<evidence type="ECO:0000256" key="6">
    <source>
        <dbReference type="ARBA" id="ARBA00023186"/>
    </source>
</evidence>
<comment type="function">
    <text evidence="7 10 11">Participates actively in the response to hyperosmotic and heat shock by preventing the aggregation of stress-denatured proteins, in association with DnaK and GrpE. It is the nucleotide exchange factor for DnaK and may function as a thermosensor. Unfolded proteins bind initially to DnaJ; upon interaction with the DnaJ-bound protein, DnaK hydrolyzes its bound ATP, resulting in the formation of a stable complex. GrpE releases ADP from DnaK; ATP binding to DnaK triggers the release of the substrate protein, thus completing the reaction cycle. Several rounds of ATP-dependent interactions between DnaJ, DnaK and GrpE are required for fully efficient folding.</text>
</comment>
<comment type="similarity">
    <text evidence="2 10 12">Belongs to the GrpE family.</text>
</comment>
<dbReference type="EMBL" id="BOQE01000001">
    <property type="protein sequence ID" value="GIM47355.1"/>
    <property type="molecule type" value="Genomic_DNA"/>
</dbReference>
<dbReference type="CDD" id="cd00446">
    <property type="entry name" value="GrpE"/>
    <property type="match status" value="1"/>
</dbReference>
<dbReference type="PRINTS" id="PR00773">
    <property type="entry name" value="GRPEPROTEIN"/>
</dbReference>
<dbReference type="Gene3D" id="2.30.22.10">
    <property type="entry name" value="Head domain of nucleotide exchange factor GrpE"/>
    <property type="match status" value="1"/>
</dbReference>
<dbReference type="PROSITE" id="PS01071">
    <property type="entry name" value="GRPE"/>
    <property type="match status" value="1"/>
</dbReference>
<evidence type="ECO:0000256" key="11">
    <source>
        <dbReference type="RuleBase" id="RU000639"/>
    </source>
</evidence>
<evidence type="ECO:0000256" key="2">
    <source>
        <dbReference type="ARBA" id="ARBA00009054"/>
    </source>
</evidence>
<evidence type="ECO:0000313" key="15">
    <source>
        <dbReference type="Proteomes" id="UP001057291"/>
    </source>
</evidence>
<dbReference type="GO" id="GO:0042803">
    <property type="term" value="F:protein homodimerization activity"/>
    <property type="evidence" value="ECO:0007669"/>
    <property type="project" value="InterPro"/>
</dbReference>
<dbReference type="GO" id="GO:0051087">
    <property type="term" value="F:protein-folding chaperone binding"/>
    <property type="evidence" value="ECO:0007669"/>
    <property type="project" value="InterPro"/>
</dbReference>
<organism evidence="14 15">
    <name type="scientific">Collibacillus ludicampi</name>
    <dbReference type="NCBI Taxonomy" id="2771369"/>
    <lineage>
        <taxon>Bacteria</taxon>
        <taxon>Bacillati</taxon>
        <taxon>Bacillota</taxon>
        <taxon>Bacilli</taxon>
        <taxon>Bacillales</taxon>
        <taxon>Alicyclobacillaceae</taxon>
        <taxon>Collibacillus</taxon>
    </lineage>
</organism>
<evidence type="ECO:0000313" key="14">
    <source>
        <dbReference type="EMBL" id="GIM47355.1"/>
    </source>
</evidence>
<proteinExistence type="inferred from homology"/>
<evidence type="ECO:0000256" key="10">
    <source>
        <dbReference type="HAMAP-Rule" id="MF_01151"/>
    </source>
</evidence>
<comment type="caution">
    <text evidence="14">The sequence shown here is derived from an EMBL/GenBank/DDBJ whole genome shotgun (WGS) entry which is preliminary data.</text>
</comment>
<evidence type="ECO:0000256" key="7">
    <source>
        <dbReference type="ARBA" id="ARBA00053401"/>
    </source>
</evidence>
<feature type="compositionally biased region" description="Basic and acidic residues" evidence="13">
    <location>
        <begin position="1"/>
        <end position="15"/>
    </location>
</feature>
<dbReference type="InterPro" id="IPR013805">
    <property type="entry name" value="GrpE_CC"/>
</dbReference>
<evidence type="ECO:0000256" key="1">
    <source>
        <dbReference type="ARBA" id="ARBA00004496"/>
    </source>
</evidence>
<dbReference type="FunFam" id="2.30.22.10:FF:000001">
    <property type="entry name" value="Protein GrpE"/>
    <property type="match status" value="1"/>
</dbReference>
<evidence type="ECO:0000256" key="8">
    <source>
        <dbReference type="ARBA" id="ARBA00072274"/>
    </source>
</evidence>
<dbReference type="HAMAP" id="MF_01151">
    <property type="entry name" value="GrpE"/>
    <property type="match status" value="1"/>
</dbReference>
<evidence type="ECO:0000256" key="5">
    <source>
        <dbReference type="ARBA" id="ARBA00023016"/>
    </source>
</evidence>
<comment type="subcellular location">
    <subcellularLocation>
        <location evidence="1 10">Cytoplasm</location>
    </subcellularLocation>
</comment>
<dbReference type="RefSeq" id="WP_282200347.1">
    <property type="nucleotide sequence ID" value="NZ_BOQE01000001.1"/>
</dbReference>
<evidence type="ECO:0000256" key="3">
    <source>
        <dbReference type="ARBA" id="ARBA00011738"/>
    </source>
</evidence>
<dbReference type="GO" id="GO:0000774">
    <property type="term" value="F:adenyl-nucleotide exchange factor activity"/>
    <property type="evidence" value="ECO:0007669"/>
    <property type="project" value="InterPro"/>
</dbReference>
<dbReference type="Pfam" id="PF01025">
    <property type="entry name" value="GrpE"/>
    <property type="match status" value="1"/>
</dbReference>